<dbReference type="EMBL" id="CP091139">
    <property type="protein sequence ID" value="UUT36725.1"/>
    <property type="molecule type" value="Genomic_DNA"/>
</dbReference>
<dbReference type="PANTHER" id="PTHR43375">
    <property type="entry name" value="OROTIDINE 5'-PHOSPHATE DECARBOXYLASE"/>
    <property type="match status" value="1"/>
</dbReference>
<evidence type="ECO:0000256" key="2">
    <source>
        <dbReference type="ARBA" id="ARBA00008847"/>
    </source>
</evidence>
<dbReference type="Gene3D" id="3.20.20.70">
    <property type="entry name" value="Aldolase class I"/>
    <property type="match status" value="1"/>
</dbReference>
<comment type="catalytic activity">
    <reaction evidence="6">
        <text>orotidine 5'-phosphate + H(+) = UMP + CO2</text>
        <dbReference type="Rhea" id="RHEA:11596"/>
        <dbReference type="ChEBI" id="CHEBI:15378"/>
        <dbReference type="ChEBI" id="CHEBI:16526"/>
        <dbReference type="ChEBI" id="CHEBI:57538"/>
        <dbReference type="ChEBI" id="CHEBI:57865"/>
        <dbReference type="EC" id="4.1.1.23"/>
    </reaction>
</comment>
<dbReference type="PANTHER" id="PTHR43375:SF1">
    <property type="entry name" value="OROTIDINE 5'-PHOSPHATE DECARBOXYLASE"/>
    <property type="match status" value="1"/>
</dbReference>
<evidence type="ECO:0000256" key="7">
    <source>
        <dbReference type="NCBIfam" id="TIGR02127"/>
    </source>
</evidence>
<evidence type="ECO:0000313" key="10">
    <source>
        <dbReference type="Proteomes" id="UP001054811"/>
    </source>
</evidence>
<comment type="pathway">
    <text evidence="1">Pyrimidine metabolism; UMP biosynthesis via de novo pathway; UMP from orotate: step 2/2.</text>
</comment>
<dbReference type="InterPro" id="IPR018089">
    <property type="entry name" value="OMPdecase_AS"/>
</dbReference>
<proteinExistence type="inferred from homology"/>
<dbReference type="EC" id="4.1.1.23" evidence="7"/>
<dbReference type="CDD" id="cd04725">
    <property type="entry name" value="OMP_decarboxylase_like"/>
    <property type="match status" value="1"/>
</dbReference>
<dbReference type="Proteomes" id="UP001054811">
    <property type="component" value="Chromosome"/>
</dbReference>
<evidence type="ECO:0000256" key="5">
    <source>
        <dbReference type="ARBA" id="ARBA00023239"/>
    </source>
</evidence>
<keyword evidence="3" id="KW-0210">Decarboxylase</keyword>
<organism evidence="9 10">
    <name type="scientific">Microbacterium elymi</name>
    <dbReference type="NCBI Taxonomy" id="2909587"/>
    <lineage>
        <taxon>Bacteria</taxon>
        <taxon>Bacillati</taxon>
        <taxon>Actinomycetota</taxon>
        <taxon>Actinomycetes</taxon>
        <taxon>Micrococcales</taxon>
        <taxon>Microbacteriaceae</taxon>
        <taxon>Microbacterium</taxon>
    </lineage>
</organism>
<sequence length="258" mass="26290">MGIDPHPSLLSAWGRDQTAAGARDFGLRVVDAAAGRVGFVKPQVSFFERYGSTGFAALEDVLHAGREAGLVVIGDAKRGDIGSTMDAYADAWLTPGAPLEVDAVTANPFLGVETLSGAFALAEAGDKGVLVLAATSNPDAFGPQRSRRADGRTVSGGIVAEVSARNAQRTAAGEWGDLGFVIGATVDWDDAGLAVPAPLAPILAPGFGHQGVAPGDLAGRFGSAASAVIASESRSILSVGPDDLAAHIRTRAEEYLRG</sequence>
<dbReference type="InterPro" id="IPR011060">
    <property type="entry name" value="RibuloseP-bd_barrel"/>
</dbReference>
<gene>
    <name evidence="9" type="primary">pyrF</name>
    <name evidence="9" type="ORF">L2X98_18500</name>
</gene>
<name>A0ABY5NNF0_9MICO</name>
<evidence type="ECO:0000259" key="8">
    <source>
        <dbReference type="SMART" id="SM00934"/>
    </source>
</evidence>
<keyword evidence="10" id="KW-1185">Reference proteome</keyword>
<dbReference type="InterPro" id="IPR013785">
    <property type="entry name" value="Aldolase_TIM"/>
</dbReference>
<evidence type="ECO:0000256" key="3">
    <source>
        <dbReference type="ARBA" id="ARBA00022793"/>
    </source>
</evidence>
<accession>A0ABY5NNF0</accession>
<evidence type="ECO:0000256" key="6">
    <source>
        <dbReference type="ARBA" id="ARBA00049157"/>
    </source>
</evidence>
<reference evidence="9" key="1">
    <citation type="submission" date="2022-01" db="EMBL/GenBank/DDBJ databases">
        <title>Microbacterium eymi and Microbacterium rhizovicinus sp. nov., isolated from the rhizospheric soil of Elymus tsukushiensis, a plant native to the Dokdo Islands, Republic of Korea.</title>
        <authorList>
            <person name="Hwang Y.J."/>
        </authorList>
    </citation>
    <scope>NUCLEOTIDE SEQUENCE</scope>
    <source>
        <strain evidence="9">KUDC0405</strain>
    </source>
</reference>
<keyword evidence="4" id="KW-0665">Pyrimidine biosynthesis</keyword>
<dbReference type="InterPro" id="IPR001754">
    <property type="entry name" value="OMPdeCOase_dom"/>
</dbReference>
<dbReference type="GO" id="GO:0004590">
    <property type="term" value="F:orotidine-5'-phosphate decarboxylase activity"/>
    <property type="evidence" value="ECO:0007669"/>
    <property type="project" value="UniProtKB-EC"/>
</dbReference>
<dbReference type="SMART" id="SM00934">
    <property type="entry name" value="OMPdecase"/>
    <property type="match status" value="1"/>
</dbReference>
<dbReference type="NCBIfam" id="TIGR02127">
    <property type="entry name" value="pyrF_sub2"/>
    <property type="match status" value="1"/>
</dbReference>
<dbReference type="Pfam" id="PF00215">
    <property type="entry name" value="OMPdecase"/>
    <property type="match status" value="1"/>
</dbReference>
<keyword evidence="5 9" id="KW-0456">Lyase</keyword>
<evidence type="ECO:0000256" key="4">
    <source>
        <dbReference type="ARBA" id="ARBA00022975"/>
    </source>
</evidence>
<feature type="domain" description="Orotidine 5'-phosphate decarboxylase" evidence="8">
    <location>
        <begin position="2"/>
        <end position="249"/>
    </location>
</feature>
<comment type="similarity">
    <text evidence="2">Belongs to the OMP decarboxylase family. Type 2 subfamily.</text>
</comment>
<protein>
    <recommendedName>
        <fullName evidence="7">Orotidine-5'-phosphate decarboxylase</fullName>
        <ecNumber evidence="7">4.1.1.23</ecNumber>
    </recommendedName>
</protein>
<dbReference type="SUPFAM" id="SSF51366">
    <property type="entry name" value="Ribulose-phoshate binding barrel"/>
    <property type="match status" value="1"/>
</dbReference>
<dbReference type="PROSITE" id="PS00156">
    <property type="entry name" value="OMPDECASE"/>
    <property type="match status" value="1"/>
</dbReference>
<evidence type="ECO:0000256" key="1">
    <source>
        <dbReference type="ARBA" id="ARBA00004861"/>
    </source>
</evidence>
<dbReference type="InterPro" id="IPR011995">
    <property type="entry name" value="OMPdecase_type-2"/>
</dbReference>
<evidence type="ECO:0000313" key="9">
    <source>
        <dbReference type="EMBL" id="UUT36725.1"/>
    </source>
</evidence>